<dbReference type="SMART" id="SM00829">
    <property type="entry name" value="PKS_ER"/>
    <property type="match status" value="1"/>
</dbReference>
<evidence type="ECO:0000313" key="4">
    <source>
        <dbReference type="EMBL" id="KAK7711672.1"/>
    </source>
</evidence>
<protein>
    <recommendedName>
        <fullName evidence="3">Enoyl reductase (ER) domain-containing protein</fullName>
    </recommendedName>
</protein>
<feature type="domain" description="Enoyl reductase (ER)" evidence="3">
    <location>
        <begin position="49"/>
        <end position="431"/>
    </location>
</feature>
<keyword evidence="2" id="KW-0560">Oxidoreductase</keyword>
<comment type="similarity">
    <text evidence="1">Belongs to the zinc-containing alcohol dehydrogenase family.</text>
</comment>
<dbReference type="Gene3D" id="3.40.50.720">
    <property type="entry name" value="NAD(P)-binding Rossmann-like Domain"/>
    <property type="match status" value="1"/>
</dbReference>
<evidence type="ECO:0000256" key="1">
    <source>
        <dbReference type="ARBA" id="ARBA00008072"/>
    </source>
</evidence>
<dbReference type="Proteomes" id="UP001430848">
    <property type="component" value="Unassembled WGS sequence"/>
</dbReference>
<name>A0ABR1NQW3_DIAER</name>
<gene>
    <name evidence="4" type="ORF">SLS63_012626</name>
</gene>
<dbReference type="InterPro" id="IPR013154">
    <property type="entry name" value="ADH-like_N"/>
</dbReference>
<evidence type="ECO:0000313" key="5">
    <source>
        <dbReference type="Proteomes" id="UP001430848"/>
    </source>
</evidence>
<dbReference type="InterPro" id="IPR011032">
    <property type="entry name" value="GroES-like_sf"/>
</dbReference>
<keyword evidence="5" id="KW-1185">Reference proteome</keyword>
<dbReference type="EMBL" id="JAKNSF020000143">
    <property type="protein sequence ID" value="KAK7711672.1"/>
    <property type="molecule type" value="Genomic_DNA"/>
</dbReference>
<dbReference type="PANTHER" id="PTHR45348">
    <property type="entry name" value="HYPOTHETICAL OXIDOREDUCTASE (EUROFUNG)"/>
    <property type="match status" value="1"/>
</dbReference>
<sequence>MQIYFSSVAESNSAACLVGPRVRPLEVKPAPCPKAGFGGPVLIVKVGAVAINHLDVAAQAHDNLFKRHAVRVGAAAANLLDAAVPGAGKFLQGRSGYPLILGCDLAGEVVQVGWRRTTPGGIRVGDRVLGLALGAVTTDSDPVERFFNQEYASFERAFQEYALVRVHLACVIPDTVTYEQACVFPLTMTIAANALFHEDYLELCRPTVPPREPDASSDVVIITAGASGVGCHAVQLACAAGYWVYSTASPEHFKTVQGYGVKHVFDCRMRNLGKEILSAMREDNRRIAGAVATDIDSVEICRKVFSRYKGGNGHRENNKFIAFTDFPTTVTHQSVPRTLARYIGSKAMRTAFNNIRSRVAGVQIKPVALHNLGSHKNRITRMVFQDFLPRALASDQYLPAPQPKVVGKGLEKVQEAVDALMNEDFTEKPVVMI</sequence>
<reference evidence="4 5" key="1">
    <citation type="submission" date="2024-02" db="EMBL/GenBank/DDBJ databases">
        <title>De novo assembly and annotation of 12 fungi associated with fruit tree decline syndrome in Ontario, Canada.</title>
        <authorList>
            <person name="Sulman M."/>
            <person name="Ellouze W."/>
            <person name="Ilyukhin E."/>
        </authorList>
    </citation>
    <scope>NUCLEOTIDE SEQUENCE [LARGE SCALE GENOMIC DNA]</scope>
    <source>
        <strain evidence="4 5">M169</strain>
    </source>
</reference>
<dbReference type="Pfam" id="PF08240">
    <property type="entry name" value="ADH_N"/>
    <property type="match status" value="1"/>
</dbReference>
<dbReference type="InterPro" id="IPR036291">
    <property type="entry name" value="NAD(P)-bd_dom_sf"/>
</dbReference>
<organism evidence="4 5">
    <name type="scientific">Diaporthe eres</name>
    <name type="common">Phomopsis oblonga</name>
    <dbReference type="NCBI Taxonomy" id="83184"/>
    <lineage>
        <taxon>Eukaryota</taxon>
        <taxon>Fungi</taxon>
        <taxon>Dikarya</taxon>
        <taxon>Ascomycota</taxon>
        <taxon>Pezizomycotina</taxon>
        <taxon>Sordariomycetes</taxon>
        <taxon>Sordariomycetidae</taxon>
        <taxon>Diaporthales</taxon>
        <taxon>Diaporthaceae</taxon>
        <taxon>Diaporthe</taxon>
        <taxon>Diaporthe eres species complex</taxon>
    </lineage>
</organism>
<dbReference type="SUPFAM" id="SSF50129">
    <property type="entry name" value="GroES-like"/>
    <property type="match status" value="1"/>
</dbReference>
<evidence type="ECO:0000259" key="3">
    <source>
        <dbReference type="SMART" id="SM00829"/>
    </source>
</evidence>
<dbReference type="InterPro" id="IPR020843">
    <property type="entry name" value="ER"/>
</dbReference>
<accession>A0ABR1NQW3</accession>
<dbReference type="CDD" id="cd08249">
    <property type="entry name" value="enoyl_reductase_like"/>
    <property type="match status" value="1"/>
</dbReference>
<comment type="caution">
    <text evidence="4">The sequence shown here is derived from an EMBL/GenBank/DDBJ whole genome shotgun (WGS) entry which is preliminary data.</text>
</comment>
<dbReference type="Gene3D" id="3.90.180.10">
    <property type="entry name" value="Medium-chain alcohol dehydrogenases, catalytic domain"/>
    <property type="match status" value="1"/>
</dbReference>
<dbReference type="PANTHER" id="PTHR45348:SF2">
    <property type="entry name" value="ZINC-TYPE ALCOHOL DEHYDROGENASE-LIKE PROTEIN C2E1P3.01"/>
    <property type="match status" value="1"/>
</dbReference>
<dbReference type="SUPFAM" id="SSF51735">
    <property type="entry name" value="NAD(P)-binding Rossmann-fold domains"/>
    <property type="match status" value="1"/>
</dbReference>
<dbReference type="InterPro" id="IPR047122">
    <property type="entry name" value="Trans-enoyl_RdTase-like"/>
</dbReference>
<evidence type="ECO:0000256" key="2">
    <source>
        <dbReference type="ARBA" id="ARBA00023002"/>
    </source>
</evidence>
<proteinExistence type="inferred from homology"/>